<dbReference type="PANTHER" id="PTHR15651">
    <property type="entry name" value="ARMADILLO REPEAT-CONTAINING PROTEIN 8"/>
    <property type="match status" value="1"/>
</dbReference>
<dbReference type="GO" id="GO:0005634">
    <property type="term" value="C:nucleus"/>
    <property type="evidence" value="ECO:0007669"/>
    <property type="project" value="UniProtKB-SubCell"/>
</dbReference>
<dbReference type="InterPro" id="IPR016024">
    <property type="entry name" value="ARM-type_fold"/>
</dbReference>
<feature type="region of interest" description="Disordered" evidence="6">
    <location>
        <begin position="1048"/>
        <end position="1122"/>
    </location>
</feature>
<evidence type="ECO:0000256" key="3">
    <source>
        <dbReference type="ARBA" id="ARBA00022490"/>
    </source>
</evidence>
<organism evidence="7 8">
    <name type="scientific">Lasiodiplodia theobromae</name>
    <dbReference type="NCBI Taxonomy" id="45133"/>
    <lineage>
        <taxon>Eukaryota</taxon>
        <taxon>Fungi</taxon>
        <taxon>Dikarya</taxon>
        <taxon>Ascomycota</taxon>
        <taxon>Pezizomycotina</taxon>
        <taxon>Dothideomycetes</taxon>
        <taxon>Dothideomycetes incertae sedis</taxon>
        <taxon>Botryosphaeriales</taxon>
        <taxon>Botryosphaeriaceae</taxon>
        <taxon>Lasiodiplodia</taxon>
    </lineage>
</organism>
<name>A0A5N5DU83_9PEZI</name>
<sequence>MTRAPSPPALGELRNPSSPAVQVNALKQLKNFIVGHDQRKELVVRRGIIPELARVLQANVKTAGKRRQRHLNGGAGGASTSAPAAEDVESWTQEDEERLQATLIVGSLAVGGPPFVAPILAGGLLQPLLAALSPSDAPPKLVIATLRTLISLASATGSDLFPSAYRERIANEIYQKPDGDALTEILAQRSAMRTIQEQIGLAAELISKTCRKDDHRNFLVKSGALDLLASHFAAHVSASSLVSPVVEVSAIASFPPAPSKSHFLHIVSAISSIITESSYRTARFLYSQPVVAIFPAAKQISAFEKYGFMVQPRPNDSYNTQNISPYEYILPQLQVTQTKESNFSKAFPALGSLSAPGDGTRISSFADPNSQSGKHVTGQEYETAIYAWCIRMSREHLDDERLIFVELLAELVKFAETNPIDNRSEYAKEGQRRLLAVLIVPLLAKMADDGEAGGRSERSTKAMRLMAALLEYDPILQNAAADSGIIRKVCYVLKKSFDAVVGDQPKRWSPIPSSPDEMDSLEGVERADVLGSPGVSPEVHILLKSRECSLLALAAIAHKEDPHRKTIIESGAVACIADSLIPYEREDEEMSRGTISTGAKDGNPIPVLIAACNAARAMSRSVSVLRTSMMDYGIAKPIYGLLKHSVIDVQIATTDVLCNLLLQFSPMREDLIEAGVVKTLCEHAHSADSRIRLISLWALKHLVLQADNEIKIQCLEELGTGWLINTVSGEARQVQMPKGHFQHSRPATPSLGMGTPNAAGEQVDLLNAVEEPSMDIDNDTGASGDEDDVMADSIGLLRNRSANANSTVAKNKAKLRAIKDAETNPIIRAQKEDLRIQEQALDFIRNLIMTDAGSSPGDMIDHVLQTFGRDRFFEILTAKLRPRSTGAAPSSSSQHPSPYQQHSSTSSPNPEGAAATTRNNSGGSTSAPSDLAHLAPPEILLATTFIVVHVANGKPAHRQLVIAQTGLMRELLPLFSHPDRRIRVACVWLVNNLTWIEDASDHAAARQRALELRGLGVEARVRLCLSDAELDVRERAKTAMEQVGKLIDNHSHGHGLGHGGGQSGVGGGGGGAGSGGGGAGGGGSGSGGAGSGGSGSGSGSGSGTPGGGAGGSGGGGGIGSAMAAGFMAGLGASSGSHRPWNQER</sequence>
<protein>
    <submittedName>
        <fullName evidence="7">Armadillo repeat-containing protein 8</fullName>
    </submittedName>
</protein>
<feature type="region of interest" description="Disordered" evidence="6">
    <location>
        <begin position="64"/>
        <end position="85"/>
    </location>
</feature>
<dbReference type="SMART" id="SM00185">
    <property type="entry name" value="ARM"/>
    <property type="match status" value="4"/>
</dbReference>
<dbReference type="GO" id="GO:0043161">
    <property type="term" value="P:proteasome-mediated ubiquitin-dependent protein catabolic process"/>
    <property type="evidence" value="ECO:0007669"/>
    <property type="project" value="TreeGrafter"/>
</dbReference>
<accession>A0A5N5DU83</accession>
<feature type="region of interest" description="Disordered" evidence="6">
    <location>
        <begin position="883"/>
        <end position="930"/>
    </location>
</feature>
<evidence type="ECO:0000313" key="8">
    <source>
        <dbReference type="Proteomes" id="UP000325902"/>
    </source>
</evidence>
<dbReference type="Proteomes" id="UP000325902">
    <property type="component" value="Unassembled WGS sequence"/>
</dbReference>
<dbReference type="EMBL" id="VCHE01000006">
    <property type="protein sequence ID" value="KAB2579774.1"/>
    <property type="molecule type" value="Genomic_DNA"/>
</dbReference>
<dbReference type="Pfam" id="PF00514">
    <property type="entry name" value="Arm"/>
    <property type="match status" value="1"/>
</dbReference>
<dbReference type="PANTHER" id="PTHR15651:SF7">
    <property type="entry name" value="ARMADILLO REPEAT-CONTAINING PROTEIN 8"/>
    <property type="match status" value="1"/>
</dbReference>
<keyword evidence="3" id="KW-0963">Cytoplasm</keyword>
<comment type="subcellular location">
    <subcellularLocation>
        <location evidence="2">Cytoplasm</location>
    </subcellularLocation>
    <subcellularLocation>
        <location evidence="1">Nucleus</location>
    </subcellularLocation>
</comment>
<proteinExistence type="predicted"/>
<evidence type="ECO:0000313" key="7">
    <source>
        <dbReference type="EMBL" id="KAB2579774.1"/>
    </source>
</evidence>
<dbReference type="InterPro" id="IPR011989">
    <property type="entry name" value="ARM-like"/>
</dbReference>
<dbReference type="GO" id="GO:0034657">
    <property type="term" value="C:GID complex"/>
    <property type="evidence" value="ECO:0007669"/>
    <property type="project" value="TreeGrafter"/>
</dbReference>
<keyword evidence="4" id="KW-0677">Repeat</keyword>
<gene>
    <name evidence="7" type="primary">ARMC8</name>
    <name evidence="7" type="ORF">DBV05_g1785</name>
</gene>
<keyword evidence="5" id="KW-0539">Nucleus</keyword>
<dbReference type="Gene3D" id="1.25.10.10">
    <property type="entry name" value="Leucine-rich Repeat Variant"/>
    <property type="match status" value="3"/>
</dbReference>
<evidence type="ECO:0000256" key="6">
    <source>
        <dbReference type="SAM" id="MobiDB-lite"/>
    </source>
</evidence>
<dbReference type="SUPFAM" id="SSF48371">
    <property type="entry name" value="ARM repeat"/>
    <property type="match status" value="1"/>
</dbReference>
<dbReference type="InterPro" id="IPR000225">
    <property type="entry name" value="Armadillo"/>
</dbReference>
<evidence type="ECO:0000256" key="4">
    <source>
        <dbReference type="ARBA" id="ARBA00022737"/>
    </source>
</evidence>
<dbReference type="AlphaFoldDB" id="A0A5N5DU83"/>
<feature type="compositionally biased region" description="Gly residues" evidence="6">
    <location>
        <begin position="1054"/>
        <end position="1119"/>
    </location>
</feature>
<evidence type="ECO:0000256" key="1">
    <source>
        <dbReference type="ARBA" id="ARBA00004123"/>
    </source>
</evidence>
<dbReference type="OrthoDB" id="5559898at2759"/>
<evidence type="ECO:0000256" key="2">
    <source>
        <dbReference type="ARBA" id="ARBA00004496"/>
    </source>
</evidence>
<dbReference type="InterPro" id="IPR038739">
    <property type="entry name" value="ARMC8/Vid28"/>
</dbReference>
<reference evidence="7 8" key="1">
    <citation type="journal article" date="2019" name="Sci. Rep.">
        <title>A multi-omics analysis of the grapevine pathogen Lasiodiplodia theobromae reveals that temperature affects the expression of virulence- and pathogenicity-related genes.</title>
        <authorList>
            <person name="Felix C."/>
            <person name="Meneses R."/>
            <person name="Goncalves M.F.M."/>
            <person name="Tilleman L."/>
            <person name="Duarte A.S."/>
            <person name="Jorrin-Novo J.V."/>
            <person name="Van de Peer Y."/>
            <person name="Deforce D."/>
            <person name="Van Nieuwerburgh F."/>
            <person name="Esteves A.C."/>
            <person name="Alves A."/>
        </authorList>
    </citation>
    <scope>NUCLEOTIDE SEQUENCE [LARGE SCALE GENOMIC DNA]</scope>
    <source>
        <strain evidence="7 8">LA-SOL3</strain>
    </source>
</reference>
<feature type="compositionally biased region" description="Polar residues" evidence="6">
    <location>
        <begin position="916"/>
        <end position="928"/>
    </location>
</feature>
<feature type="compositionally biased region" description="Low complexity" evidence="6">
    <location>
        <begin position="889"/>
        <end position="908"/>
    </location>
</feature>
<comment type="caution">
    <text evidence="7">The sequence shown here is derived from an EMBL/GenBank/DDBJ whole genome shotgun (WGS) entry which is preliminary data.</text>
</comment>
<keyword evidence="8" id="KW-1185">Reference proteome</keyword>
<evidence type="ECO:0000256" key="5">
    <source>
        <dbReference type="ARBA" id="ARBA00023242"/>
    </source>
</evidence>
<dbReference type="GO" id="GO:0005737">
    <property type="term" value="C:cytoplasm"/>
    <property type="evidence" value="ECO:0007669"/>
    <property type="project" value="UniProtKB-SubCell"/>
</dbReference>